<dbReference type="SUPFAM" id="SSF56112">
    <property type="entry name" value="Protein kinase-like (PK-like)"/>
    <property type="match status" value="1"/>
</dbReference>
<dbReference type="GO" id="GO:0005524">
    <property type="term" value="F:ATP binding"/>
    <property type="evidence" value="ECO:0007669"/>
    <property type="project" value="UniProtKB-KW"/>
</dbReference>
<dbReference type="GO" id="GO:0005634">
    <property type="term" value="C:nucleus"/>
    <property type="evidence" value="ECO:0007669"/>
    <property type="project" value="TreeGrafter"/>
</dbReference>
<organism evidence="8 9">
    <name type="scientific">Polarella glacialis</name>
    <name type="common">Dinoflagellate</name>
    <dbReference type="NCBI Taxonomy" id="89957"/>
    <lineage>
        <taxon>Eukaryota</taxon>
        <taxon>Sar</taxon>
        <taxon>Alveolata</taxon>
        <taxon>Dinophyceae</taxon>
        <taxon>Suessiales</taxon>
        <taxon>Suessiaceae</taxon>
        <taxon>Polarella</taxon>
    </lineage>
</organism>
<keyword evidence="4" id="KW-0418">Kinase</keyword>
<feature type="compositionally biased region" description="Pro residues" evidence="6">
    <location>
        <begin position="328"/>
        <end position="338"/>
    </location>
</feature>
<dbReference type="GO" id="GO:0007059">
    <property type="term" value="P:chromosome segregation"/>
    <property type="evidence" value="ECO:0007669"/>
    <property type="project" value="TreeGrafter"/>
</dbReference>
<dbReference type="GO" id="GO:0034501">
    <property type="term" value="P:protein localization to kinetochore"/>
    <property type="evidence" value="ECO:0007669"/>
    <property type="project" value="TreeGrafter"/>
</dbReference>
<accession>A0A813KLJ1</accession>
<keyword evidence="1" id="KW-0723">Serine/threonine-protein kinase</keyword>
<keyword evidence="5" id="KW-0067">ATP-binding</keyword>
<evidence type="ECO:0000256" key="2">
    <source>
        <dbReference type="ARBA" id="ARBA00022679"/>
    </source>
</evidence>
<feature type="domain" description="Protein kinase" evidence="7">
    <location>
        <begin position="1"/>
        <end position="200"/>
    </location>
</feature>
<reference evidence="8" key="1">
    <citation type="submission" date="2021-02" db="EMBL/GenBank/DDBJ databases">
        <authorList>
            <person name="Dougan E. K."/>
            <person name="Rhodes N."/>
            <person name="Thang M."/>
            <person name="Chan C."/>
        </authorList>
    </citation>
    <scope>NUCLEOTIDE SEQUENCE</scope>
</reference>
<dbReference type="InterPro" id="IPR000719">
    <property type="entry name" value="Prot_kinase_dom"/>
</dbReference>
<dbReference type="SMART" id="SM00220">
    <property type="entry name" value="S_TKc"/>
    <property type="match status" value="1"/>
</dbReference>
<evidence type="ECO:0000256" key="6">
    <source>
        <dbReference type="SAM" id="MobiDB-lite"/>
    </source>
</evidence>
<dbReference type="InterPro" id="IPR008271">
    <property type="entry name" value="Ser/Thr_kinase_AS"/>
</dbReference>
<gene>
    <name evidence="8" type="ORF">PGLA2088_LOCUS32839</name>
</gene>
<feature type="region of interest" description="Disordered" evidence="6">
    <location>
        <begin position="320"/>
        <end position="354"/>
    </location>
</feature>
<sequence>VLQDRLIIHIVMEQGEMDLGRLLQSEPDLSLGDLQALWRQMLEAVQVIHNERIVHSDLKPGNFLLVGKRLKLIDFGIAKKIASNTTNISRETSVGTISYMAPEAVRQGALKIGRPSDIWSLGIILYQMVYMRSPFAHLDPMQRLFALTDPNMCVEFPTEHRLDGHASETKEFLLDTLHRCLQRDPRKRPEIPQLLAHPFLSSDTIRLTRGAFDRAMEALVAGFYGAAQGALGMDVEGSQDNGDELQPGLQDCVQILSDEVWQRVSRVEQGQYQVQDSEQAEFTGLAHFKQWVARGALKRQRTAAPACEVAESWASAYTRVPASSSTSPPAPQPPPAPAPATSSAKPAVSAQRPVASMSWNAQVAAAGGNAGARTASAGKRSPRGTEAAPTRTPLASIGNGNAKLAEKSAAAKPEIYAELLQNQKSCLRKAGPVGGKENAVPGVRAAPPGNSGGTLSCENLVMKRLKDRRALVAFERVEEEQTQLTSWGHV</sequence>
<evidence type="ECO:0000256" key="1">
    <source>
        <dbReference type="ARBA" id="ARBA00022527"/>
    </source>
</evidence>
<dbReference type="EMBL" id="CAJNNW010030435">
    <property type="protein sequence ID" value="CAE8703459.1"/>
    <property type="molecule type" value="Genomic_DNA"/>
</dbReference>
<dbReference type="Pfam" id="PF00069">
    <property type="entry name" value="Pkinase"/>
    <property type="match status" value="1"/>
</dbReference>
<evidence type="ECO:0000313" key="8">
    <source>
        <dbReference type="EMBL" id="CAE8703459.1"/>
    </source>
</evidence>
<feature type="non-terminal residue" evidence="8">
    <location>
        <position position="1"/>
    </location>
</feature>
<feature type="compositionally biased region" description="Low complexity" evidence="6">
    <location>
        <begin position="339"/>
        <end position="350"/>
    </location>
</feature>
<evidence type="ECO:0000256" key="5">
    <source>
        <dbReference type="ARBA" id="ARBA00022840"/>
    </source>
</evidence>
<comment type="caution">
    <text evidence="8">The sequence shown here is derived from an EMBL/GenBank/DDBJ whole genome shotgun (WGS) entry which is preliminary data.</text>
</comment>
<dbReference type="GO" id="GO:0007094">
    <property type="term" value="P:mitotic spindle assembly checkpoint signaling"/>
    <property type="evidence" value="ECO:0007669"/>
    <property type="project" value="TreeGrafter"/>
</dbReference>
<evidence type="ECO:0000256" key="4">
    <source>
        <dbReference type="ARBA" id="ARBA00022777"/>
    </source>
</evidence>
<evidence type="ECO:0000259" key="7">
    <source>
        <dbReference type="PROSITE" id="PS50011"/>
    </source>
</evidence>
<dbReference type="AlphaFoldDB" id="A0A813KLJ1"/>
<name>A0A813KLJ1_POLGL</name>
<dbReference type="PROSITE" id="PS00108">
    <property type="entry name" value="PROTEIN_KINASE_ST"/>
    <property type="match status" value="1"/>
</dbReference>
<dbReference type="GO" id="GO:0033316">
    <property type="term" value="P:meiotic spindle assembly checkpoint signaling"/>
    <property type="evidence" value="ECO:0007669"/>
    <property type="project" value="TreeGrafter"/>
</dbReference>
<feature type="region of interest" description="Disordered" evidence="6">
    <location>
        <begin position="370"/>
        <end position="400"/>
    </location>
</feature>
<dbReference type="PANTHER" id="PTHR22974:SF21">
    <property type="entry name" value="DUAL SPECIFICITY PROTEIN KINASE TTK"/>
    <property type="match status" value="1"/>
</dbReference>
<dbReference type="GO" id="GO:0004674">
    <property type="term" value="F:protein serine/threonine kinase activity"/>
    <property type="evidence" value="ECO:0007669"/>
    <property type="project" value="UniProtKB-KW"/>
</dbReference>
<proteinExistence type="predicted"/>
<evidence type="ECO:0000313" key="9">
    <source>
        <dbReference type="Proteomes" id="UP000626109"/>
    </source>
</evidence>
<dbReference type="PANTHER" id="PTHR22974">
    <property type="entry name" value="MIXED LINEAGE PROTEIN KINASE"/>
    <property type="match status" value="1"/>
</dbReference>
<evidence type="ECO:0000256" key="3">
    <source>
        <dbReference type="ARBA" id="ARBA00022741"/>
    </source>
</evidence>
<protein>
    <recommendedName>
        <fullName evidence="7">Protein kinase domain-containing protein</fullName>
    </recommendedName>
</protein>
<dbReference type="InterPro" id="IPR011009">
    <property type="entry name" value="Kinase-like_dom_sf"/>
</dbReference>
<dbReference type="GO" id="GO:0004712">
    <property type="term" value="F:protein serine/threonine/tyrosine kinase activity"/>
    <property type="evidence" value="ECO:0007669"/>
    <property type="project" value="TreeGrafter"/>
</dbReference>
<dbReference type="GO" id="GO:0000776">
    <property type="term" value="C:kinetochore"/>
    <property type="evidence" value="ECO:0007669"/>
    <property type="project" value="TreeGrafter"/>
</dbReference>
<keyword evidence="2" id="KW-0808">Transferase</keyword>
<dbReference type="PROSITE" id="PS50011">
    <property type="entry name" value="PROTEIN_KINASE_DOM"/>
    <property type="match status" value="1"/>
</dbReference>
<dbReference type="Proteomes" id="UP000626109">
    <property type="component" value="Unassembled WGS sequence"/>
</dbReference>
<dbReference type="Gene3D" id="1.10.510.10">
    <property type="entry name" value="Transferase(Phosphotransferase) domain 1"/>
    <property type="match status" value="1"/>
</dbReference>
<keyword evidence="3" id="KW-0547">Nucleotide-binding</keyword>